<keyword evidence="3 7" id="KW-0808">Transferase</keyword>
<feature type="transmembrane region" description="Helical" evidence="7">
    <location>
        <begin position="120"/>
        <end position="140"/>
    </location>
</feature>
<name>A0A840UGP9_9GAMM</name>
<keyword evidence="8" id="KW-0449">Lipoprotein</keyword>
<sequence>MLQYPQLDPVALSLGPIQVHWYGLTYLVGFAAGWWLGRVRSHKPWSPLNEQQVGDLLFYMALGVILGGRFGYVLFYNFDVFLADPLWLLRVWEGGMSFHGGLLGVMLAFWWYGRKTGAGFWRIADFVAPLVPVGLGAGRIGNFINGELWGKPTDVPWAMVFPQAPDSLARHPSQLYQFALEGVALFAILWWFSARPRPRMAVSGLFLIGYGVFRFLVEFVREPDPQLGYLAFDWLTMGQVLSTPMIAAGVILMIIAYRRKT</sequence>
<evidence type="ECO:0000256" key="2">
    <source>
        <dbReference type="ARBA" id="ARBA00022475"/>
    </source>
</evidence>
<dbReference type="RefSeq" id="WP_183706145.1">
    <property type="nucleotide sequence ID" value="NZ_JACHFE010000010.1"/>
</dbReference>
<keyword evidence="9" id="KW-1185">Reference proteome</keyword>
<evidence type="ECO:0000256" key="3">
    <source>
        <dbReference type="ARBA" id="ARBA00022679"/>
    </source>
</evidence>
<dbReference type="GO" id="GO:0008961">
    <property type="term" value="F:phosphatidylglycerol-prolipoprotein diacylglyceryl transferase activity"/>
    <property type="evidence" value="ECO:0007669"/>
    <property type="project" value="UniProtKB-UniRule"/>
</dbReference>
<evidence type="ECO:0000256" key="7">
    <source>
        <dbReference type="HAMAP-Rule" id="MF_01147"/>
    </source>
</evidence>
<feature type="transmembrane region" description="Helical" evidence="7">
    <location>
        <begin position="20"/>
        <end position="36"/>
    </location>
</feature>
<keyword evidence="2 7" id="KW-1003">Cell membrane</keyword>
<dbReference type="PANTHER" id="PTHR30589">
    <property type="entry name" value="PROLIPOPROTEIN DIACYLGLYCERYL TRANSFERASE"/>
    <property type="match status" value="1"/>
</dbReference>
<comment type="similarity">
    <text evidence="1 7">Belongs to the Lgt family.</text>
</comment>
<dbReference type="NCBIfam" id="TIGR00544">
    <property type="entry name" value="lgt"/>
    <property type="match status" value="1"/>
</dbReference>
<comment type="catalytic activity">
    <reaction evidence="7">
        <text>L-cysteinyl-[prolipoprotein] + a 1,2-diacyl-sn-glycero-3-phospho-(1'-sn-glycerol) = an S-1,2-diacyl-sn-glyceryl-L-cysteinyl-[prolipoprotein] + sn-glycerol 1-phosphate + H(+)</text>
        <dbReference type="Rhea" id="RHEA:56712"/>
        <dbReference type="Rhea" id="RHEA-COMP:14679"/>
        <dbReference type="Rhea" id="RHEA-COMP:14680"/>
        <dbReference type="ChEBI" id="CHEBI:15378"/>
        <dbReference type="ChEBI" id="CHEBI:29950"/>
        <dbReference type="ChEBI" id="CHEBI:57685"/>
        <dbReference type="ChEBI" id="CHEBI:64716"/>
        <dbReference type="ChEBI" id="CHEBI:140658"/>
        <dbReference type="EC" id="2.5.1.145"/>
    </reaction>
</comment>
<dbReference type="GO" id="GO:0005886">
    <property type="term" value="C:plasma membrane"/>
    <property type="evidence" value="ECO:0007669"/>
    <property type="project" value="UniProtKB-SubCell"/>
</dbReference>
<keyword evidence="5 7" id="KW-1133">Transmembrane helix</keyword>
<feature type="binding site" evidence="7">
    <location>
        <position position="139"/>
    </location>
    <ligand>
        <name>a 1,2-diacyl-sn-glycero-3-phospho-(1'-sn-glycerol)</name>
        <dbReference type="ChEBI" id="CHEBI:64716"/>
    </ligand>
</feature>
<feature type="transmembrane region" description="Helical" evidence="7">
    <location>
        <begin position="56"/>
        <end position="76"/>
    </location>
</feature>
<comment type="function">
    <text evidence="7">Catalyzes the transfer of the diacylglyceryl group from phosphatidylglycerol to the sulfhydryl group of the N-terminal cysteine of a prolipoprotein, the first step in the formation of mature lipoproteins.</text>
</comment>
<evidence type="ECO:0000256" key="6">
    <source>
        <dbReference type="ARBA" id="ARBA00023136"/>
    </source>
</evidence>
<organism evidence="8 9">
    <name type="scientific">Marinobacter oulmenensis</name>
    <dbReference type="NCBI Taxonomy" id="643747"/>
    <lineage>
        <taxon>Bacteria</taxon>
        <taxon>Pseudomonadati</taxon>
        <taxon>Pseudomonadota</taxon>
        <taxon>Gammaproteobacteria</taxon>
        <taxon>Pseudomonadales</taxon>
        <taxon>Marinobacteraceae</taxon>
        <taxon>Marinobacter</taxon>
    </lineage>
</organism>
<dbReference type="HAMAP" id="MF_01147">
    <property type="entry name" value="Lgt"/>
    <property type="match status" value="1"/>
</dbReference>
<dbReference type="EC" id="2.5.1.145" evidence="7"/>
<keyword evidence="6 7" id="KW-0472">Membrane</keyword>
<feature type="transmembrane region" description="Helical" evidence="7">
    <location>
        <begin position="237"/>
        <end position="257"/>
    </location>
</feature>
<feature type="transmembrane region" description="Helical" evidence="7">
    <location>
        <begin position="175"/>
        <end position="193"/>
    </location>
</feature>
<dbReference type="UniPathway" id="UPA00664"/>
<dbReference type="AlphaFoldDB" id="A0A840UGP9"/>
<dbReference type="PANTHER" id="PTHR30589:SF0">
    <property type="entry name" value="PHOSPHATIDYLGLYCEROL--PROLIPOPROTEIN DIACYLGLYCERYL TRANSFERASE"/>
    <property type="match status" value="1"/>
</dbReference>
<feature type="transmembrane region" description="Helical" evidence="7">
    <location>
        <begin position="200"/>
        <end position="217"/>
    </location>
</feature>
<proteinExistence type="inferred from homology"/>
<dbReference type="InterPro" id="IPR001640">
    <property type="entry name" value="Lgt"/>
</dbReference>
<evidence type="ECO:0000256" key="4">
    <source>
        <dbReference type="ARBA" id="ARBA00022692"/>
    </source>
</evidence>
<gene>
    <name evidence="7" type="primary">lgt</name>
    <name evidence="8" type="ORF">HNR38_003188</name>
</gene>
<evidence type="ECO:0000256" key="5">
    <source>
        <dbReference type="ARBA" id="ARBA00022989"/>
    </source>
</evidence>
<evidence type="ECO:0000313" key="8">
    <source>
        <dbReference type="EMBL" id="MBB5322680.1"/>
    </source>
</evidence>
<dbReference type="EMBL" id="JACHFE010000010">
    <property type="protein sequence ID" value="MBB5322680.1"/>
    <property type="molecule type" value="Genomic_DNA"/>
</dbReference>
<evidence type="ECO:0000313" key="9">
    <source>
        <dbReference type="Proteomes" id="UP000591735"/>
    </source>
</evidence>
<keyword evidence="4 7" id="KW-0812">Transmembrane</keyword>
<comment type="pathway">
    <text evidence="7">Protein modification; lipoprotein biosynthesis (diacylglyceryl transfer).</text>
</comment>
<evidence type="ECO:0000256" key="1">
    <source>
        <dbReference type="ARBA" id="ARBA00007150"/>
    </source>
</evidence>
<feature type="transmembrane region" description="Helical" evidence="7">
    <location>
        <begin position="96"/>
        <end position="113"/>
    </location>
</feature>
<dbReference type="Proteomes" id="UP000591735">
    <property type="component" value="Unassembled WGS sequence"/>
</dbReference>
<dbReference type="PROSITE" id="PS01311">
    <property type="entry name" value="LGT"/>
    <property type="match status" value="1"/>
</dbReference>
<reference evidence="8 9" key="1">
    <citation type="submission" date="2020-08" db="EMBL/GenBank/DDBJ databases">
        <title>Genomic Encyclopedia of Type Strains, Phase IV (KMG-IV): sequencing the most valuable type-strain genomes for metagenomic binning, comparative biology and taxonomic classification.</title>
        <authorList>
            <person name="Goeker M."/>
        </authorList>
    </citation>
    <scope>NUCLEOTIDE SEQUENCE [LARGE SCALE GENOMIC DNA]</scope>
    <source>
        <strain evidence="8 9">DSM 22359</strain>
    </source>
</reference>
<dbReference type="GO" id="GO:0042158">
    <property type="term" value="P:lipoprotein biosynthetic process"/>
    <property type="evidence" value="ECO:0007669"/>
    <property type="project" value="UniProtKB-UniRule"/>
</dbReference>
<comment type="caution">
    <text evidence="8">The sequence shown here is derived from an EMBL/GenBank/DDBJ whole genome shotgun (WGS) entry which is preliminary data.</text>
</comment>
<accession>A0A840UGP9</accession>
<comment type="subcellular location">
    <subcellularLocation>
        <location evidence="7">Cell membrane</location>
        <topology evidence="7">Multi-pass membrane protein</topology>
    </subcellularLocation>
</comment>
<dbReference type="Pfam" id="PF01790">
    <property type="entry name" value="LGT"/>
    <property type="match status" value="1"/>
</dbReference>
<protein>
    <recommendedName>
        <fullName evidence="7">Phosphatidylglycerol--prolipoprotein diacylglyceryl transferase</fullName>
        <ecNumber evidence="7">2.5.1.145</ecNumber>
    </recommendedName>
</protein>